<dbReference type="InterPro" id="IPR036388">
    <property type="entry name" value="WH-like_DNA-bd_sf"/>
</dbReference>
<dbReference type="InterPro" id="IPR052057">
    <property type="entry name" value="IS150/IS1296_orfA-like"/>
</dbReference>
<gene>
    <name evidence="4" type="ordered locus">LGAS_1507</name>
</gene>
<dbReference type="InterPro" id="IPR055247">
    <property type="entry name" value="InsJ-like_HTH"/>
</dbReference>
<evidence type="ECO:0000256" key="1">
    <source>
        <dbReference type="ARBA" id="ARBA00038232"/>
    </source>
</evidence>
<feature type="coiled-coil region" evidence="2">
    <location>
        <begin position="192"/>
        <end position="226"/>
    </location>
</feature>
<dbReference type="InterPro" id="IPR010921">
    <property type="entry name" value="Trp_repressor/repl_initiator"/>
</dbReference>
<dbReference type="Pfam" id="PF13518">
    <property type="entry name" value="HTH_28"/>
    <property type="match status" value="2"/>
</dbReference>
<protein>
    <submittedName>
        <fullName evidence="4">Transposase</fullName>
    </submittedName>
</protein>
<evidence type="ECO:0000256" key="2">
    <source>
        <dbReference type="SAM" id="Coils"/>
    </source>
</evidence>
<proteinExistence type="inferred from homology"/>
<reference evidence="4 5" key="1">
    <citation type="journal article" date="2006" name="Proc. Natl. Acad. Sci. U.S.A.">
        <title>Comparative genomics of the lactic acid bacteria.</title>
        <authorList>
            <person name="Makarova K."/>
            <person name="Slesarev A."/>
            <person name="Wolf Y."/>
            <person name="Sorokin A."/>
            <person name="Mirkin B."/>
            <person name="Koonin E."/>
            <person name="Pavlov A."/>
            <person name="Pavlova N."/>
            <person name="Karamychev V."/>
            <person name="Polouchine N."/>
            <person name="Shakhova V."/>
            <person name="Grigoriev I."/>
            <person name="Lou Y."/>
            <person name="Rohksar D."/>
            <person name="Lucas S."/>
            <person name="Huang K."/>
            <person name="Goodstein D.M."/>
            <person name="Hawkins T."/>
            <person name="Plengvidhya V."/>
            <person name="Welker D."/>
            <person name="Hughes J."/>
            <person name="Goh Y."/>
            <person name="Benson A."/>
            <person name="Baldwin K."/>
            <person name="Lee J.H."/>
            <person name="Diaz-Muniz I."/>
            <person name="Dosti B."/>
            <person name="Smeianov V."/>
            <person name="Wechter W."/>
            <person name="Barabote R."/>
            <person name="Lorca G."/>
            <person name="Altermann E."/>
            <person name="Barrangou R."/>
            <person name="Ganesan B."/>
            <person name="Xie Y."/>
            <person name="Rawsthorne H."/>
            <person name="Tamir D."/>
            <person name="Parker C."/>
            <person name="Breidt F."/>
            <person name="Broadbent J."/>
            <person name="Hutkins R."/>
            <person name="O'Sullivan D."/>
            <person name="Steele J."/>
            <person name="Unlu G."/>
            <person name="Saier M."/>
            <person name="Klaenhammer T."/>
            <person name="Richardson P."/>
            <person name="Kozyavkin S."/>
            <person name="Weimer B."/>
            <person name="Mills D."/>
        </authorList>
    </citation>
    <scope>NUCLEOTIDE SEQUENCE [LARGE SCALE GENOMIC DNA]</scope>
    <source>
        <strain evidence="5">ATCC 33323 / DSM 20243 / BCRC 14619 / CIP 102991 / JCM 1131 / KCTC 3163 / NCIMB 11718 / NCTC 13722 / AM63</strain>
    </source>
</reference>
<dbReference type="SUPFAM" id="SSF48295">
    <property type="entry name" value="TrpR-like"/>
    <property type="match status" value="3"/>
</dbReference>
<dbReference type="EMBL" id="CP000413">
    <property type="protein sequence ID" value="ABJ60863.1"/>
    <property type="molecule type" value="Genomic_DNA"/>
</dbReference>
<dbReference type="AlphaFoldDB" id="A0A805Z0F5"/>
<feature type="domain" description="Insertion element IS150 protein InsJ-like helix-turn-helix" evidence="3">
    <location>
        <begin position="139"/>
        <end position="189"/>
    </location>
</feature>
<accession>A0A805Z0F5</accession>
<dbReference type="KEGG" id="lga:LGAS_1507"/>
<evidence type="ECO:0000313" key="5">
    <source>
        <dbReference type="Proteomes" id="UP000000664"/>
    </source>
</evidence>
<dbReference type="Gene3D" id="1.10.10.10">
    <property type="entry name" value="Winged helix-like DNA-binding domain superfamily/Winged helix DNA-binding domain"/>
    <property type="match status" value="3"/>
</dbReference>
<evidence type="ECO:0000259" key="3">
    <source>
        <dbReference type="Pfam" id="PF13518"/>
    </source>
</evidence>
<comment type="similarity">
    <text evidence="1">Belongs to the IS150/IS1296 orfA family.</text>
</comment>
<feature type="domain" description="Insertion element IS150 protein InsJ-like helix-turn-helix" evidence="3">
    <location>
        <begin position="19"/>
        <end position="65"/>
    </location>
</feature>
<keyword evidence="2" id="KW-0175">Coiled coil</keyword>
<name>A0A805Z0F5_LACGA</name>
<evidence type="ECO:0000313" key="4">
    <source>
        <dbReference type="EMBL" id="ABJ60863.1"/>
    </source>
</evidence>
<organism evidence="4 5">
    <name type="scientific">Lactobacillus gasseri (strain ATCC 33323 / DSM 20243 / BCRC 14619 / CIP 102991 / JCM 1131 / KCTC 3163 / NCIMB 11718 / NCTC 13722 / AM63)</name>
    <dbReference type="NCBI Taxonomy" id="324831"/>
    <lineage>
        <taxon>Bacteria</taxon>
        <taxon>Bacillati</taxon>
        <taxon>Bacillota</taxon>
        <taxon>Bacilli</taxon>
        <taxon>Lactobacillales</taxon>
        <taxon>Lactobacillaceae</taxon>
        <taxon>Lactobacillus</taxon>
    </lineage>
</organism>
<dbReference type="Proteomes" id="UP000000664">
    <property type="component" value="Chromosome"/>
</dbReference>
<sequence>MKVGLFCMSRKSKFSYEIKLKAIKKYLNGEASVLSIAKLIGADESTLRHWIHAFKAQGPEALKPHNNNQRYSKEFKLKCVAAYLTGKGSYNSLTHKFCLRSSNQLKQWVIKYNSHQELKDYNPAPEAYMTKIKKTTLEERKQIVEYCKDHEWNYKEAALKFGCSYAQVYNWSKKYREQGFKSLEDRRGRHLKVTKLSETQRLKREVEQLKRENKLKDQQIAFLKKVKELERMCLLDNQSKDK</sequence>
<dbReference type="PANTHER" id="PTHR33795">
    <property type="entry name" value="INSERTION ELEMENT IS150 PROTEIN INSJ"/>
    <property type="match status" value="1"/>
</dbReference>
<dbReference type="GO" id="GO:0043565">
    <property type="term" value="F:sequence-specific DNA binding"/>
    <property type="evidence" value="ECO:0007669"/>
    <property type="project" value="InterPro"/>
</dbReference>
<dbReference type="PANTHER" id="PTHR33795:SF1">
    <property type="entry name" value="INSERTION ELEMENT IS150 PROTEIN INSJ"/>
    <property type="match status" value="1"/>
</dbReference>